<keyword evidence="1" id="KW-1133">Transmembrane helix</keyword>
<proteinExistence type="predicted"/>
<feature type="transmembrane region" description="Helical" evidence="1">
    <location>
        <begin position="36"/>
        <end position="57"/>
    </location>
</feature>
<protein>
    <submittedName>
        <fullName evidence="2">DUF1295 domain-containing protein</fullName>
    </submittedName>
</protein>
<feature type="transmembrane region" description="Helical" evidence="1">
    <location>
        <begin position="63"/>
        <end position="81"/>
    </location>
</feature>
<feature type="transmembrane region" description="Helical" evidence="1">
    <location>
        <begin position="150"/>
        <end position="171"/>
    </location>
</feature>
<dbReference type="Pfam" id="PF06966">
    <property type="entry name" value="DUF1295"/>
    <property type="match status" value="1"/>
</dbReference>
<keyword evidence="1" id="KW-0812">Transmembrane</keyword>
<dbReference type="InterPro" id="IPR010721">
    <property type="entry name" value="UstE-like"/>
</dbReference>
<dbReference type="EMBL" id="JAVYII010000003">
    <property type="protein sequence ID" value="MDT9592851.1"/>
    <property type="molecule type" value="Genomic_DNA"/>
</dbReference>
<dbReference type="PANTHER" id="PTHR32251:SF17">
    <property type="entry name" value="STEROID 5-ALPHA REDUCTASE C-TERMINAL DOMAIN-CONTAINING PROTEIN"/>
    <property type="match status" value="1"/>
</dbReference>
<evidence type="ECO:0000256" key="1">
    <source>
        <dbReference type="SAM" id="Phobius"/>
    </source>
</evidence>
<evidence type="ECO:0000313" key="2">
    <source>
        <dbReference type="EMBL" id="MDT9592851.1"/>
    </source>
</evidence>
<dbReference type="Proteomes" id="UP001268542">
    <property type="component" value="Unassembled WGS sequence"/>
</dbReference>
<keyword evidence="3" id="KW-1185">Reference proteome</keyword>
<gene>
    <name evidence="2" type="ORF">RDV89_07215</name>
</gene>
<organism evidence="2 3">
    <name type="scientific">Nocardioides imazamoxiresistens</name>
    <dbReference type="NCBI Taxonomy" id="3231893"/>
    <lineage>
        <taxon>Bacteria</taxon>
        <taxon>Bacillati</taxon>
        <taxon>Actinomycetota</taxon>
        <taxon>Actinomycetes</taxon>
        <taxon>Propionibacteriales</taxon>
        <taxon>Nocardioidaceae</taxon>
        <taxon>Nocardioides</taxon>
    </lineage>
</organism>
<feature type="transmembrane region" description="Helical" evidence="1">
    <location>
        <begin position="231"/>
        <end position="250"/>
    </location>
</feature>
<dbReference type="PROSITE" id="PS50244">
    <property type="entry name" value="S5A_REDUCTASE"/>
    <property type="match status" value="1"/>
</dbReference>
<name>A0ABU3PVE9_9ACTN</name>
<dbReference type="PANTHER" id="PTHR32251">
    <property type="entry name" value="3-OXO-5-ALPHA-STEROID 4-DEHYDROGENASE"/>
    <property type="match status" value="1"/>
</dbReference>
<reference evidence="2 3" key="1">
    <citation type="submission" date="2023-08" db="EMBL/GenBank/DDBJ databases">
        <title>Nocardioides seae sp. nov., a bacterium isolated from a soil.</title>
        <authorList>
            <person name="Wang X."/>
        </authorList>
    </citation>
    <scope>NUCLEOTIDE SEQUENCE [LARGE SCALE GENOMIC DNA]</scope>
    <source>
        <strain evidence="2 3">YZH12</strain>
    </source>
</reference>
<dbReference type="Gene3D" id="1.20.120.1630">
    <property type="match status" value="1"/>
</dbReference>
<feature type="transmembrane region" description="Helical" evidence="1">
    <location>
        <begin position="6"/>
        <end position="24"/>
    </location>
</feature>
<sequence>MAVLLTLAAAAATVAVLMTGTAVLARRTDRLAVVDVTWGVGFVVVAAVMIVVGASLADDTSTWRSALLLALVAVWGGRLAWHVRSRAHGLLGPGEKPPEDPRYAELMEGRPFSYAVTRVFLTQGVAMFLVSTPVAVAMALPVAGGAEGGWGWWVVGLGVVVWLVGIVFEAVGDAQLAAYKAIPKPERPLVMDRGLWAWTRHPNYFGDACVWWGLWLVGGLASGWVVGLATLVAPVAMTCFLLFATGARLLEREMMRRPGYPAYAARTSMFVPRPPRRA</sequence>
<evidence type="ECO:0000313" key="3">
    <source>
        <dbReference type="Proteomes" id="UP001268542"/>
    </source>
</evidence>
<feature type="transmembrane region" description="Helical" evidence="1">
    <location>
        <begin position="119"/>
        <end position="144"/>
    </location>
</feature>
<keyword evidence="1" id="KW-0472">Membrane</keyword>
<comment type="caution">
    <text evidence="2">The sequence shown here is derived from an EMBL/GenBank/DDBJ whole genome shotgun (WGS) entry which is preliminary data.</text>
</comment>
<dbReference type="RefSeq" id="WP_315732284.1">
    <property type="nucleotide sequence ID" value="NZ_JAVYII010000003.1"/>
</dbReference>
<accession>A0ABU3PVE9</accession>